<dbReference type="Proteomes" id="UP000316270">
    <property type="component" value="Chromosome 5"/>
</dbReference>
<feature type="region of interest" description="Disordered" evidence="1">
    <location>
        <begin position="561"/>
        <end position="587"/>
    </location>
</feature>
<dbReference type="Gene3D" id="1.10.10.60">
    <property type="entry name" value="Homeodomain-like"/>
    <property type="match status" value="1"/>
</dbReference>
<dbReference type="GO" id="GO:0000500">
    <property type="term" value="C:RNA polymerase I upstream activating factor complex"/>
    <property type="evidence" value="ECO:0007669"/>
    <property type="project" value="InterPro"/>
</dbReference>
<dbReference type="PANTHER" id="PTHR28079:SF1">
    <property type="entry name" value="RNA POLYMERASE I-SPECIFIC TRANSCRIPTION INITIATION FACTOR RRN5"/>
    <property type="match status" value="1"/>
</dbReference>
<sequence>MASGKRDDEEDSSDGSEYVPKATPSHKQKETSVGWSQRREESAEESSTSTLKSTSSRSNPRKYIRLKGCYNDEYRKLLNTAISEAVNISVDDDSETVNPMLNLPPSELGGTKWTADEKRIFFRAVARYGRDDLPRIASSLHSKTEPEVKSYLELLQKMMLQNAKSEHRGLRSASDEMRIATEVSDECLEELDTCADALAWYQFTWEAKQEQKAHGKFWLLNRELADEITMTLDIKESEEVASRCPSESGDSLQSDSAMSSPSSEIRESMSRSGSPGVFKPVPAAEFLNLANFIELSETIFMNSKDPDWDWRSFRDLGKPDKSHSKLSRAEESPAIFRTAFDDLHRLTVSLTKRIMHAALFQATSRLRARDNIERPLARDPRVGKRDVLAALDILNLKRSSFEHWATLPRRHKVDWVFQTDPSNRFKNRQVTAAEAENYLRHEGRIDHSKADELFQADLAASREQPPSQDSDSESVASSEDVPATLGHETCDVSYDQYLELLDLQTSRTQEQQIWDLLGKDAPSGANLSDAVEAKPPKTIPTIEQGTSSFADWRAWTERRAEWEADESGMSEDEAGESGNDSSATDRGVSLSWISVPQTALARELGADSTVEPERTASGALEENGGRSTINTYEGTKRKRTHTTANPPTAYDMDIPFRKRHEEHSPAEMEAAQGFLGDEPAWVTQDVLAGGDEQESNRSPSPAQSFYEAQGQHFDDSE</sequence>
<name>A0A517L5C1_9PEZI</name>
<evidence type="ECO:0000313" key="4">
    <source>
        <dbReference type="Proteomes" id="UP000316270"/>
    </source>
</evidence>
<dbReference type="STRING" id="50376.A0A517L5C1"/>
<feature type="compositionally biased region" description="Acidic residues" evidence="1">
    <location>
        <begin position="563"/>
        <end position="575"/>
    </location>
</feature>
<proteinExistence type="predicted"/>
<dbReference type="SMART" id="SM00717">
    <property type="entry name" value="SANT"/>
    <property type="match status" value="1"/>
</dbReference>
<protein>
    <recommendedName>
        <fullName evidence="2">SANT domain-containing protein</fullName>
    </recommendedName>
</protein>
<dbReference type="SUPFAM" id="SSF46689">
    <property type="entry name" value="Homeodomain-like"/>
    <property type="match status" value="1"/>
</dbReference>
<dbReference type="InterPro" id="IPR017884">
    <property type="entry name" value="SANT_dom"/>
</dbReference>
<feature type="region of interest" description="Disordered" evidence="1">
    <location>
        <begin position="1"/>
        <end position="58"/>
    </location>
</feature>
<reference evidence="3 4" key="1">
    <citation type="submission" date="2019-07" db="EMBL/GenBank/DDBJ databases">
        <title>Finished genome of Venturia effusa.</title>
        <authorList>
            <person name="Young C.A."/>
            <person name="Cox M.P."/>
            <person name="Ganley A.R.D."/>
            <person name="David W.J."/>
        </authorList>
    </citation>
    <scope>NUCLEOTIDE SEQUENCE [LARGE SCALE GENOMIC DNA]</scope>
    <source>
        <strain evidence="4">albino</strain>
    </source>
</reference>
<evidence type="ECO:0000259" key="2">
    <source>
        <dbReference type="PROSITE" id="PS51293"/>
    </source>
</evidence>
<dbReference type="OrthoDB" id="2240312at2759"/>
<accession>A0A517L5C1</accession>
<dbReference type="InterPro" id="IPR001005">
    <property type="entry name" value="SANT/Myb"/>
</dbReference>
<organism evidence="3 4">
    <name type="scientific">Venturia effusa</name>
    <dbReference type="NCBI Taxonomy" id="50376"/>
    <lineage>
        <taxon>Eukaryota</taxon>
        <taxon>Fungi</taxon>
        <taxon>Dikarya</taxon>
        <taxon>Ascomycota</taxon>
        <taxon>Pezizomycotina</taxon>
        <taxon>Dothideomycetes</taxon>
        <taxon>Pleosporomycetidae</taxon>
        <taxon>Venturiales</taxon>
        <taxon>Venturiaceae</taxon>
        <taxon>Venturia</taxon>
    </lineage>
</organism>
<feature type="region of interest" description="Disordered" evidence="1">
    <location>
        <begin position="237"/>
        <end position="275"/>
    </location>
</feature>
<dbReference type="AlphaFoldDB" id="A0A517L5C1"/>
<dbReference type="PANTHER" id="PTHR28079">
    <property type="entry name" value="RNA POLYMERASE I-SPECIFIC TRANSCRIPTION INITIATION FACTOR RRN5"/>
    <property type="match status" value="1"/>
</dbReference>
<dbReference type="GO" id="GO:0042790">
    <property type="term" value="P:nucleolar large rRNA transcription by RNA polymerase I"/>
    <property type="evidence" value="ECO:0007669"/>
    <property type="project" value="InterPro"/>
</dbReference>
<dbReference type="InterPro" id="IPR009057">
    <property type="entry name" value="Homeodomain-like_sf"/>
</dbReference>
<dbReference type="PROSITE" id="PS51293">
    <property type="entry name" value="SANT"/>
    <property type="match status" value="1"/>
</dbReference>
<dbReference type="InterPro" id="IPR039601">
    <property type="entry name" value="Rrn5"/>
</dbReference>
<dbReference type="GO" id="GO:0000182">
    <property type="term" value="F:rDNA binding"/>
    <property type="evidence" value="ECO:0007669"/>
    <property type="project" value="TreeGrafter"/>
</dbReference>
<feature type="region of interest" description="Disordered" evidence="1">
    <location>
        <begin position="603"/>
        <end position="717"/>
    </location>
</feature>
<gene>
    <name evidence="3" type="ORF">FKW77_004774</name>
</gene>
<dbReference type="Pfam" id="PF00249">
    <property type="entry name" value="Myb_DNA-binding"/>
    <property type="match status" value="1"/>
</dbReference>
<feature type="compositionally biased region" description="Low complexity" evidence="1">
    <location>
        <begin position="466"/>
        <end position="482"/>
    </location>
</feature>
<keyword evidence="4" id="KW-1185">Reference proteome</keyword>
<dbReference type="GO" id="GO:0001181">
    <property type="term" value="F:RNA polymerase I general transcription initiation factor activity"/>
    <property type="evidence" value="ECO:0007669"/>
    <property type="project" value="TreeGrafter"/>
</dbReference>
<feature type="domain" description="SANT" evidence="2">
    <location>
        <begin position="108"/>
        <end position="160"/>
    </location>
</feature>
<feature type="region of interest" description="Disordered" evidence="1">
    <location>
        <begin position="459"/>
        <end position="482"/>
    </location>
</feature>
<dbReference type="GO" id="GO:0006361">
    <property type="term" value="P:transcription initiation at RNA polymerase I promoter"/>
    <property type="evidence" value="ECO:0007669"/>
    <property type="project" value="TreeGrafter"/>
</dbReference>
<dbReference type="EMBL" id="CP042189">
    <property type="protein sequence ID" value="QDS70814.1"/>
    <property type="molecule type" value="Genomic_DNA"/>
</dbReference>
<dbReference type="CDD" id="cd00167">
    <property type="entry name" value="SANT"/>
    <property type="match status" value="1"/>
</dbReference>
<evidence type="ECO:0000313" key="3">
    <source>
        <dbReference type="EMBL" id="QDS70814.1"/>
    </source>
</evidence>
<evidence type="ECO:0000256" key="1">
    <source>
        <dbReference type="SAM" id="MobiDB-lite"/>
    </source>
</evidence>
<feature type="compositionally biased region" description="Low complexity" evidence="1">
    <location>
        <begin position="45"/>
        <end position="58"/>
    </location>
</feature>
<feature type="compositionally biased region" description="Basic and acidic residues" evidence="1">
    <location>
        <begin position="654"/>
        <end position="666"/>
    </location>
</feature>